<name>A0A4Y2G5K9_ARAVE</name>
<protein>
    <submittedName>
        <fullName evidence="1">Uncharacterized protein</fullName>
    </submittedName>
</protein>
<evidence type="ECO:0000313" key="1">
    <source>
        <dbReference type="EMBL" id="GBM48671.1"/>
    </source>
</evidence>
<reference evidence="1 2" key="1">
    <citation type="journal article" date="2019" name="Sci. Rep.">
        <title>Orb-weaving spider Araneus ventricosus genome elucidates the spidroin gene catalogue.</title>
        <authorList>
            <person name="Kono N."/>
            <person name="Nakamura H."/>
            <person name="Ohtoshi R."/>
            <person name="Moran D.A.P."/>
            <person name="Shinohara A."/>
            <person name="Yoshida Y."/>
            <person name="Fujiwara M."/>
            <person name="Mori M."/>
            <person name="Tomita M."/>
            <person name="Arakawa K."/>
        </authorList>
    </citation>
    <scope>NUCLEOTIDE SEQUENCE [LARGE SCALE GENOMIC DNA]</scope>
</reference>
<gene>
    <name evidence="1" type="ORF">AVEN_150232_1</name>
</gene>
<dbReference type="Proteomes" id="UP000499080">
    <property type="component" value="Unassembled WGS sequence"/>
</dbReference>
<sequence>MASERMTDISMEESCTGWRSNAGFLETDCDDEGIGFTIGRYDNLLMVEVELCPGGYNDNLEVIHVDTVDGAESEKLPSD</sequence>
<dbReference type="EMBL" id="BGPR01001223">
    <property type="protein sequence ID" value="GBM48671.1"/>
    <property type="molecule type" value="Genomic_DNA"/>
</dbReference>
<organism evidence="1 2">
    <name type="scientific">Araneus ventricosus</name>
    <name type="common">Orbweaver spider</name>
    <name type="synonym">Epeira ventricosa</name>
    <dbReference type="NCBI Taxonomy" id="182803"/>
    <lineage>
        <taxon>Eukaryota</taxon>
        <taxon>Metazoa</taxon>
        <taxon>Ecdysozoa</taxon>
        <taxon>Arthropoda</taxon>
        <taxon>Chelicerata</taxon>
        <taxon>Arachnida</taxon>
        <taxon>Araneae</taxon>
        <taxon>Araneomorphae</taxon>
        <taxon>Entelegynae</taxon>
        <taxon>Araneoidea</taxon>
        <taxon>Araneidae</taxon>
        <taxon>Araneus</taxon>
    </lineage>
</organism>
<keyword evidence="2" id="KW-1185">Reference proteome</keyword>
<comment type="caution">
    <text evidence="1">The sequence shown here is derived from an EMBL/GenBank/DDBJ whole genome shotgun (WGS) entry which is preliminary data.</text>
</comment>
<evidence type="ECO:0000313" key="2">
    <source>
        <dbReference type="Proteomes" id="UP000499080"/>
    </source>
</evidence>
<proteinExistence type="predicted"/>
<accession>A0A4Y2G5K9</accession>
<dbReference type="AlphaFoldDB" id="A0A4Y2G5K9"/>